<dbReference type="Proteomes" id="UP000199031">
    <property type="component" value="Unassembled WGS sequence"/>
</dbReference>
<dbReference type="EMBL" id="FOXQ01000006">
    <property type="protein sequence ID" value="SFQ18562.1"/>
    <property type="molecule type" value="Genomic_DNA"/>
</dbReference>
<dbReference type="OrthoDB" id="1100436at2"/>
<gene>
    <name evidence="1" type="ORF">SAMN05444277_106158</name>
</gene>
<name>A0A1I5WFQ5_9BACT</name>
<organism evidence="1 2">
    <name type="scientific">Parafilimonas terrae</name>
    <dbReference type="NCBI Taxonomy" id="1465490"/>
    <lineage>
        <taxon>Bacteria</taxon>
        <taxon>Pseudomonadati</taxon>
        <taxon>Bacteroidota</taxon>
        <taxon>Chitinophagia</taxon>
        <taxon>Chitinophagales</taxon>
        <taxon>Chitinophagaceae</taxon>
        <taxon>Parafilimonas</taxon>
    </lineage>
</organism>
<keyword evidence="2" id="KW-1185">Reference proteome</keyword>
<reference evidence="1 2" key="1">
    <citation type="submission" date="2016-10" db="EMBL/GenBank/DDBJ databases">
        <authorList>
            <person name="de Groot N.N."/>
        </authorList>
    </citation>
    <scope>NUCLEOTIDE SEQUENCE [LARGE SCALE GENOMIC DNA]</scope>
    <source>
        <strain evidence="1 2">DSM 28286</strain>
    </source>
</reference>
<dbReference type="Gene3D" id="3.40.50.2000">
    <property type="entry name" value="Glycogen Phosphorylase B"/>
    <property type="match status" value="2"/>
</dbReference>
<dbReference type="STRING" id="1465490.SAMN05444277_106158"/>
<sequence>MKIIFLCGSLQPGRDGVGDYSRKLAAGLMASGNEAVIISLNDKFLSSAWVKEAQHDGSKEITAYRYSAGMQWNEKIRQVAALISSFKPDWLSLQYVSYSFDKKGLPFYLPGVLSGLTANYKWHIMFHETWIGISPAAPFLHKIYGYFQRRIAASLIKLLNPVSVTTTNVLYELVLSEKDIDVTRLPLFSNISRHQPNKEYISSIEKEYSVEMEGNSFYKLGVFGTLYPESNLSEVIPKFLENKRHDKQVAIIIFGKNNRPDELLKLKKRLKNKVSFVELGELTEENVSSVMNILDEAVLCTPYEFIGKSGAYAALRLHNVPVVTLSSSPTNKYENEINAYNKYLSQRPAEKWGVQHISHKFLSILNQ</sequence>
<accession>A0A1I5WFQ5</accession>
<dbReference type="RefSeq" id="WP_143075832.1">
    <property type="nucleotide sequence ID" value="NZ_FOXQ01000006.1"/>
</dbReference>
<proteinExistence type="predicted"/>
<dbReference type="SUPFAM" id="SSF53756">
    <property type="entry name" value="UDP-Glycosyltransferase/glycogen phosphorylase"/>
    <property type="match status" value="1"/>
</dbReference>
<evidence type="ECO:0000313" key="1">
    <source>
        <dbReference type="EMBL" id="SFQ18562.1"/>
    </source>
</evidence>
<evidence type="ECO:0000313" key="2">
    <source>
        <dbReference type="Proteomes" id="UP000199031"/>
    </source>
</evidence>
<protein>
    <submittedName>
        <fullName evidence="1">Uncharacterized protein</fullName>
    </submittedName>
</protein>
<dbReference type="AlphaFoldDB" id="A0A1I5WFQ5"/>